<evidence type="ECO:0000256" key="6">
    <source>
        <dbReference type="ARBA" id="ARBA00023002"/>
    </source>
</evidence>
<proteinExistence type="inferred from homology"/>
<evidence type="ECO:0000259" key="10">
    <source>
        <dbReference type="PROSITE" id="PS51330"/>
    </source>
</evidence>
<dbReference type="PROSITE" id="PS00075">
    <property type="entry name" value="DHFR_1"/>
    <property type="match status" value="1"/>
</dbReference>
<evidence type="ECO:0000313" key="11">
    <source>
        <dbReference type="EMBL" id="ALM13497.1"/>
    </source>
</evidence>
<dbReference type="SUPFAM" id="SSF53597">
    <property type="entry name" value="Dihydrofolate reductase-like"/>
    <property type="match status" value="1"/>
</dbReference>
<dbReference type="Pfam" id="PF00186">
    <property type="entry name" value="DHFR_1"/>
    <property type="match status" value="1"/>
</dbReference>
<dbReference type="InterPro" id="IPR024072">
    <property type="entry name" value="DHFR-like_dom_sf"/>
</dbReference>
<dbReference type="InterPro" id="IPR012259">
    <property type="entry name" value="DHFR"/>
</dbReference>
<accession>A0A0S1SIP6</accession>
<comment type="function">
    <text evidence="7 8">Key enzyme in folate metabolism. Catalyzes an essential reaction for de novo glycine and purine synthesis, and for DNA precursor synthesis.</text>
</comment>
<comment type="pathway">
    <text evidence="1 8">Cofactor biosynthesis; tetrahydrofolate biosynthesis; 5,6,7,8-tetrahydrofolate from 7,8-dihydrofolate: step 1/1.</text>
</comment>
<dbReference type="PRINTS" id="PR00070">
    <property type="entry name" value="DHFR"/>
</dbReference>
<dbReference type="AlphaFoldDB" id="A0A0S1SX39"/>
<protein>
    <recommendedName>
        <fullName evidence="3 8">Dihydrofolate reductase</fullName>
        <ecNumber evidence="3 8">1.5.1.3</ecNumber>
    </recommendedName>
</protein>
<feature type="domain" description="DHFR" evidence="10">
    <location>
        <begin position="2"/>
        <end position="172"/>
    </location>
</feature>
<evidence type="ECO:0000256" key="9">
    <source>
        <dbReference type="RuleBase" id="RU004474"/>
    </source>
</evidence>
<evidence type="ECO:0000256" key="5">
    <source>
        <dbReference type="ARBA" id="ARBA00022857"/>
    </source>
</evidence>
<evidence type="ECO:0000256" key="7">
    <source>
        <dbReference type="ARBA" id="ARBA00025067"/>
    </source>
</evidence>
<dbReference type="GO" id="GO:0006730">
    <property type="term" value="P:one-carbon metabolic process"/>
    <property type="evidence" value="ECO:0007669"/>
    <property type="project" value="UniProtKB-KW"/>
</dbReference>
<dbReference type="KEGG" id="prf:PeribacterA2_0827"/>
<dbReference type="EMBL" id="CP013065">
    <property type="protein sequence ID" value="ALM13497.1"/>
    <property type="molecule type" value="Genomic_DNA"/>
</dbReference>
<dbReference type="Proteomes" id="UP000069135">
    <property type="component" value="Chromosome"/>
</dbReference>
<comment type="similarity">
    <text evidence="2 8 9">Belongs to the dihydrofolate reductase family.</text>
</comment>
<keyword evidence="5 8" id="KW-0521">NADP</keyword>
<dbReference type="PANTHER" id="PTHR48069:SF3">
    <property type="entry name" value="DIHYDROFOLATE REDUCTASE"/>
    <property type="match status" value="1"/>
</dbReference>
<dbReference type="InterPro" id="IPR017925">
    <property type="entry name" value="DHFR_CS"/>
</dbReference>
<dbReference type="PANTHER" id="PTHR48069">
    <property type="entry name" value="DIHYDROFOLATE REDUCTASE"/>
    <property type="match status" value="1"/>
</dbReference>
<sequence length="174" mass="19733">MTISLIVAVSKNNVIGSAGQLPWHLPDDFKRFKEITKGHPVIMGRKTYESIGKPLPDRINFVITGQPNYLADGCIVVHSLSEALMQFIGSDEEVFIIGGGQIYKQYFELPSELEVLLNTTADKIYLTRVDVSLEGDTFFPDLPPEKWRPVRCEEHPADDRHAHAFTFLVYERVK</sequence>
<evidence type="ECO:0000256" key="3">
    <source>
        <dbReference type="ARBA" id="ARBA00012856"/>
    </source>
</evidence>
<dbReference type="GO" id="GO:0005829">
    <property type="term" value="C:cytosol"/>
    <property type="evidence" value="ECO:0007669"/>
    <property type="project" value="TreeGrafter"/>
</dbReference>
<dbReference type="STRING" id="1735162.PeribacterB2_0829"/>
<dbReference type="PROSITE" id="PS51330">
    <property type="entry name" value="DHFR_2"/>
    <property type="match status" value="1"/>
</dbReference>
<evidence type="ECO:0000256" key="2">
    <source>
        <dbReference type="ARBA" id="ARBA00009539"/>
    </source>
</evidence>
<dbReference type="GO" id="GO:0004146">
    <property type="term" value="F:dihydrofolate reductase activity"/>
    <property type="evidence" value="ECO:0007669"/>
    <property type="project" value="UniProtKB-EC"/>
</dbReference>
<evidence type="ECO:0000313" key="12">
    <source>
        <dbReference type="Proteomes" id="UP000069135"/>
    </source>
</evidence>
<dbReference type="GO" id="GO:0046655">
    <property type="term" value="P:folic acid metabolic process"/>
    <property type="evidence" value="ECO:0007669"/>
    <property type="project" value="TreeGrafter"/>
</dbReference>
<dbReference type="PIRSF" id="PIRSF000194">
    <property type="entry name" value="DHFR"/>
    <property type="match status" value="1"/>
</dbReference>
<reference evidence="12" key="1">
    <citation type="submission" date="2015-10" db="EMBL/GenBank/DDBJ databases">
        <title>Analysis of five complete genome sequences for members of the class Peribacteria in the recently recognized Peregrinibacteria bacterial phylum.</title>
        <authorList>
            <person name="Anantharaman K."/>
            <person name="Brown C.T."/>
            <person name="Burstein D."/>
            <person name="Castelle C.J."/>
            <person name="Probst A.J."/>
            <person name="Thomas B.C."/>
            <person name="Williams K.H."/>
            <person name="Banfield J.F."/>
        </authorList>
    </citation>
    <scope>NUCLEOTIDE SEQUENCE [LARGE SCALE GENOMIC DNA]</scope>
</reference>
<evidence type="ECO:0000256" key="4">
    <source>
        <dbReference type="ARBA" id="ARBA00022563"/>
    </source>
</evidence>
<dbReference type="GO" id="GO:0046452">
    <property type="term" value="P:dihydrofolate metabolic process"/>
    <property type="evidence" value="ECO:0007669"/>
    <property type="project" value="TreeGrafter"/>
</dbReference>
<evidence type="ECO:0000256" key="8">
    <source>
        <dbReference type="PIRNR" id="PIRNR000194"/>
    </source>
</evidence>
<keyword evidence="4 8" id="KW-0554">One-carbon metabolism</keyword>
<gene>
    <name evidence="11" type="ORF">PeribacterD1_0828</name>
</gene>
<dbReference type="UniPathway" id="UPA00077">
    <property type="reaction ID" value="UER00158"/>
</dbReference>
<organism evidence="11 12">
    <name type="scientific">Candidatus Peribacter riflensis</name>
    <dbReference type="NCBI Taxonomy" id="1735162"/>
    <lineage>
        <taxon>Bacteria</taxon>
        <taxon>Candidatus Peregrinibacteriota</taxon>
        <taxon>Candidatus Peribacteria</taxon>
        <taxon>Candidatus Peribacterales</taxon>
        <taxon>Candidatus Peribacteraceae</taxon>
        <taxon>Candidatus Peribacter</taxon>
    </lineage>
</organism>
<comment type="catalytic activity">
    <reaction evidence="8">
        <text>(6S)-5,6,7,8-tetrahydrofolate + NADP(+) = 7,8-dihydrofolate + NADPH + H(+)</text>
        <dbReference type="Rhea" id="RHEA:15009"/>
        <dbReference type="ChEBI" id="CHEBI:15378"/>
        <dbReference type="ChEBI" id="CHEBI:57451"/>
        <dbReference type="ChEBI" id="CHEBI:57453"/>
        <dbReference type="ChEBI" id="CHEBI:57783"/>
        <dbReference type="ChEBI" id="CHEBI:58349"/>
        <dbReference type="EC" id="1.5.1.3"/>
    </reaction>
</comment>
<accession>A0A0S1SSN3</accession>
<dbReference type="FunFam" id="3.40.430.10:FF:000001">
    <property type="entry name" value="Dihydrofolate reductase"/>
    <property type="match status" value="1"/>
</dbReference>
<dbReference type="CDD" id="cd00209">
    <property type="entry name" value="DHFR"/>
    <property type="match status" value="1"/>
</dbReference>
<accession>A0A0S1SR65</accession>
<reference evidence="11 12" key="2">
    <citation type="journal article" date="2016" name="PeerJ">
        <title>Analysis of five complete genome sequences for members of the class Peribacteria in the recently recognized Peregrinibacteria bacterial phylum.</title>
        <authorList>
            <person name="Anantharaman K."/>
            <person name="Brown C.T."/>
            <person name="Burstein D."/>
            <person name="Castelle C.J."/>
            <person name="Probst A.J."/>
            <person name="Thomas B.C."/>
            <person name="Williams K.H."/>
            <person name="Banfield J.F."/>
        </authorList>
    </citation>
    <scope>NUCLEOTIDE SEQUENCE [LARGE SCALE GENOMIC DNA]</scope>
    <source>
        <strain evidence="11">RIFOXYD1_FULL_PER-ii_59_16</strain>
    </source>
</reference>
<keyword evidence="6 8" id="KW-0560">Oxidoreductase</keyword>
<dbReference type="GO" id="GO:0046654">
    <property type="term" value="P:tetrahydrofolate biosynthetic process"/>
    <property type="evidence" value="ECO:0007669"/>
    <property type="project" value="UniProtKB-UniPathway"/>
</dbReference>
<accession>A0A0S1SX39</accession>
<name>A0A0S1SX39_9BACT</name>
<accession>A0A0S1SPK9</accession>
<dbReference type="EC" id="1.5.1.3" evidence="3 8"/>
<dbReference type="InterPro" id="IPR001796">
    <property type="entry name" value="DHFR_dom"/>
</dbReference>
<evidence type="ECO:0000256" key="1">
    <source>
        <dbReference type="ARBA" id="ARBA00004903"/>
    </source>
</evidence>
<dbReference type="PATRIC" id="fig|1735161.3.peg.807"/>
<dbReference type="GO" id="GO:0070401">
    <property type="term" value="F:NADP+ binding"/>
    <property type="evidence" value="ECO:0007669"/>
    <property type="project" value="UniProtKB-ARBA"/>
</dbReference>
<dbReference type="Gene3D" id="3.40.430.10">
    <property type="entry name" value="Dihydrofolate Reductase, subunit A"/>
    <property type="match status" value="1"/>
</dbReference>